<gene>
    <name evidence="1" type="ORF">BS47DRAFT_1387827</name>
</gene>
<protein>
    <submittedName>
        <fullName evidence="1">Uncharacterized protein</fullName>
    </submittedName>
</protein>
<accession>A0A9P6B986</accession>
<organism evidence="1 2">
    <name type="scientific">Hydnum rufescens UP504</name>
    <dbReference type="NCBI Taxonomy" id="1448309"/>
    <lineage>
        <taxon>Eukaryota</taxon>
        <taxon>Fungi</taxon>
        <taxon>Dikarya</taxon>
        <taxon>Basidiomycota</taxon>
        <taxon>Agaricomycotina</taxon>
        <taxon>Agaricomycetes</taxon>
        <taxon>Cantharellales</taxon>
        <taxon>Hydnaceae</taxon>
        <taxon>Hydnum</taxon>
    </lineage>
</organism>
<evidence type="ECO:0000313" key="2">
    <source>
        <dbReference type="Proteomes" id="UP000886523"/>
    </source>
</evidence>
<keyword evidence="2" id="KW-1185">Reference proteome</keyword>
<comment type="caution">
    <text evidence="1">The sequence shown here is derived from an EMBL/GenBank/DDBJ whole genome shotgun (WGS) entry which is preliminary data.</text>
</comment>
<sequence>MSGIPATTYSPEGSPSRRHYASVFSSLRGHPSFVSIRSLARRTWVCCTPRPLAIPATMNTLNEAISASSFTLPKKTTLTYTQPSHDPAAIPDADSVRQARTINAVCSVPVRTAPPLSA</sequence>
<name>A0A9P6B986_9AGAM</name>
<dbReference type="AlphaFoldDB" id="A0A9P6B986"/>
<evidence type="ECO:0000313" key="1">
    <source>
        <dbReference type="EMBL" id="KAF9519890.1"/>
    </source>
</evidence>
<proteinExistence type="predicted"/>
<reference evidence="1" key="1">
    <citation type="journal article" date="2020" name="Nat. Commun.">
        <title>Large-scale genome sequencing of mycorrhizal fungi provides insights into the early evolution of symbiotic traits.</title>
        <authorList>
            <person name="Miyauchi S."/>
            <person name="Kiss E."/>
            <person name="Kuo A."/>
            <person name="Drula E."/>
            <person name="Kohler A."/>
            <person name="Sanchez-Garcia M."/>
            <person name="Morin E."/>
            <person name="Andreopoulos B."/>
            <person name="Barry K.W."/>
            <person name="Bonito G."/>
            <person name="Buee M."/>
            <person name="Carver A."/>
            <person name="Chen C."/>
            <person name="Cichocki N."/>
            <person name="Clum A."/>
            <person name="Culley D."/>
            <person name="Crous P.W."/>
            <person name="Fauchery L."/>
            <person name="Girlanda M."/>
            <person name="Hayes R.D."/>
            <person name="Keri Z."/>
            <person name="LaButti K."/>
            <person name="Lipzen A."/>
            <person name="Lombard V."/>
            <person name="Magnuson J."/>
            <person name="Maillard F."/>
            <person name="Murat C."/>
            <person name="Nolan M."/>
            <person name="Ohm R.A."/>
            <person name="Pangilinan J."/>
            <person name="Pereira M.F."/>
            <person name="Perotto S."/>
            <person name="Peter M."/>
            <person name="Pfister S."/>
            <person name="Riley R."/>
            <person name="Sitrit Y."/>
            <person name="Stielow J.B."/>
            <person name="Szollosi G."/>
            <person name="Zifcakova L."/>
            <person name="Stursova M."/>
            <person name="Spatafora J.W."/>
            <person name="Tedersoo L."/>
            <person name="Vaario L.M."/>
            <person name="Yamada A."/>
            <person name="Yan M."/>
            <person name="Wang P."/>
            <person name="Xu J."/>
            <person name="Bruns T."/>
            <person name="Baldrian P."/>
            <person name="Vilgalys R."/>
            <person name="Dunand C."/>
            <person name="Henrissat B."/>
            <person name="Grigoriev I.V."/>
            <person name="Hibbett D."/>
            <person name="Nagy L.G."/>
            <person name="Martin F.M."/>
        </authorList>
    </citation>
    <scope>NUCLEOTIDE SEQUENCE</scope>
    <source>
        <strain evidence="1">UP504</strain>
    </source>
</reference>
<dbReference type="Proteomes" id="UP000886523">
    <property type="component" value="Unassembled WGS sequence"/>
</dbReference>
<dbReference type="EMBL" id="MU128915">
    <property type="protein sequence ID" value="KAF9519890.1"/>
    <property type="molecule type" value="Genomic_DNA"/>
</dbReference>